<protein>
    <submittedName>
        <fullName evidence="2">Uncharacterized protein</fullName>
    </submittedName>
</protein>
<keyword evidence="3" id="KW-1185">Reference proteome</keyword>
<name>A0A543JDJ7_9PSEU</name>
<dbReference type="RefSeq" id="WP_246107839.1">
    <property type="nucleotide sequence ID" value="NZ_VFPP01000001.1"/>
</dbReference>
<sequence length="148" mass="15781">MRSILALIALLTVLAGCSETASGVMVEFDENLEEAIGELARSDDSRPLKELAPGDWTSVRVLTGPASGTRIERELGRPVELDGDGTYDGDYVQDGNLLVFQRDGETVRMVSLGQLAALAEGEYRADVVLQARGGTISMTDPDGRPAGR</sequence>
<proteinExistence type="predicted"/>
<gene>
    <name evidence="2" type="ORF">FHX81_3232</name>
</gene>
<accession>A0A543JDJ7</accession>
<keyword evidence="1" id="KW-0732">Signal</keyword>
<evidence type="ECO:0000256" key="1">
    <source>
        <dbReference type="SAM" id="SignalP"/>
    </source>
</evidence>
<comment type="caution">
    <text evidence="2">The sequence shown here is derived from an EMBL/GenBank/DDBJ whole genome shotgun (WGS) entry which is preliminary data.</text>
</comment>
<feature type="signal peptide" evidence="1">
    <location>
        <begin position="1"/>
        <end position="21"/>
    </location>
</feature>
<dbReference type="PROSITE" id="PS51257">
    <property type="entry name" value="PROKAR_LIPOPROTEIN"/>
    <property type="match status" value="1"/>
</dbReference>
<feature type="chain" id="PRO_5039540886" evidence="1">
    <location>
        <begin position="22"/>
        <end position="148"/>
    </location>
</feature>
<dbReference type="AlphaFoldDB" id="A0A543JDJ7"/>
<evidence type="ECO:0000313" key="2">
    <source>
        <dbReference type="EMBL" id="TQM80882.1"/>
    </source>
</evidence>
<reference evidence="2 3" key="1">
    <citation type="submission" date="2019-06" db="EMBL/GenBank/DDBJ databases">
        <title>Sequencing the genomes of 1000 actinobacteria strains.</title>
        <authorList>
            <person name="Klenk H.-P."/>
        </authorList>
    </citation>
    <scope>NUCLEOTIDE SEQUENCE [LARGE SCALE GENOMIC DNA]</scope>
    <source>
        <strain evidence="2 3">DSM 45456</strain>
    </source>
</reference>
<dbReference type="EMBL" id="VFPP01000001">
    <property type="protein sequence ID" value="TQM80882.1"/>
    <property type="molecule type" value="Genomic_DNA"/>
</dbReference>
<organism evidence="2 3">
    <name type="scientific">Saccharothrix saharensis</name>
    <dbReference type="NCBI Taxonomy" id="571190"/>
    <lineage>
        <taxon>Bacteria</taxon>
        <taxon>Bacillati</taxon>
        <taxon>Actinomycetota</taxon>
        <taxon>Actinomycetes</taxon>
        <taxon>Pseudonocardiales</taxon>
        <taxon>Pseudonocardiaceae</taxon>
        <taxon>Saccharothrix</taxon>
    </lineage>
</organism>
<dbReference type="Proteomes" id="UP000316628">
    <property type="component" value="Unassembled WGS sequence"/>
</dbReference>
<evidence type="ECO:0000313" key="3">
    <source>
        <dbReference type="Proteomes" id="UP000316628"/>
    </source>
</evidence>